<dbReference type="InterPro" id="IPR006059">
    <property type="entry name" value="SBP"/>
</dbReference>
<dbReference type="PANTHER" id="PTHR43649">
    <property type="entry name" value="ARABINOSE-BINDING PROTEIN-RELATED"/>
    <property type="match status" value="1"/>
</dbReference>
<keyword evidence="9" id="KW-1185">Reference proteome</keyword>
<evidence type="ECO:0000256" key="4">
    <source>
        <dbReference type="ARBA" id="ARBA00023139"/>
    </source>
</evidence>
<evidence type="ECO:0000256" key="5">
    <source>
        <dbReference type="ARBA" id="ARBA00023288"/>
    </source>
</evidence>
<dbReference type="InParanoid" id="A0A212RUP7"/>
<dbReference type="AlphaFoldDB" id="A0A212RUP7"/>
<evidence type="ECO:0000256" key="6">
    <source>
        <dbReference type="SAM" id="MobiDB-lite"/>
    </source>
</evidence>
<feature type="chain" id="PRO_5013370021" evidence="7">
    <location>
        <begin position="24"/>
        <end position="455"/>
    </location>
</feature>
<reference evidence="9" key="1">
    <citation type="submission" date="2017-06" db="EMBL/GenBank/DDBJ databases">
        <authorList>
            <person name="Varghese N."/>
            <person name="Submissions S."/>
        </authorList>
    </citation>
    <scope>NUCLEOTIDE SEQUENCE [LARGE SCALE GENOMIC DNA]</scope>
    <source>
        <strain evidence="9">JAD2</strain>
    </source>
</reference>
<dbReference type="SUPFAM" id="SSF53850">
    <property type="entry name" value="Periplasmic binding protein-like II"/>
    <property type="match status" value="1"/>
</dbReference>
<evidence type="ECO:0000313" key="9">
    <source>
        <dbReference type="Proteomes" id="UP000197025"/>
    </source>
</evidence>
<protein>
    <submittedName>
        <fullName evidence="8">Multiple sugar transport system substrate-binding protein</fullName>
    </submittedName>
</protein>
<feature type="region of interest" description="Disordered" evidence="6">
    <location>
        <begin position="24"/>
        <end position="53"/>
    </location>
</feature>
<accession>A0A212RUP7</accession>
<dbReference type="PANTHER" id="PTHR43649:SF33">
    <property type="entry name" value="POLYGALACTURONAN_RHAMNOGALACTURONAN-BINDING PROTEIN YTCQ"/>
    <property type="match status" value="1"/>
</dbReference>
<evidence type="ECO:0000256" key="1">
    <source>
        <dbReference type="ARBA" id="ARBA00022475"/>
    </source>
</evidence>
<proteinExistence type="predicted"/>
<name>A0A212RUP7_9CHLR</name>
<sequence>MRTRRLWALFTVALILSLACQPAAPPTPTPTAPPPPAAPSPTPPPPTPTPPPKPVLFLSTQLRPVEEAEKMRNVILKPFGAPVEFIPEDEGPFHDRIRAEIQAGKVTVDVVGALHGNFVTLLKDNALEDLTPLMERLKDRPMISQFAELGKLGTDRQYCIPWMQATYILAINKKALDYLPAGADVNALTWDQLRQWGENIHKATGERRLGFPLGPKGLIHRFVQGYLYPSYTGAFVTTYKSPEAVEMWKSFKALWEHVNPQSTTYDFMQEPLLAEEVWIAWDHTARLVNAFKERPEDFIAAPVPAGPKGRGFMPVLACLGIVKGAPNREGAEALIEFLTRPETQLTILREVAFFPVLDIPMPADMPAHVRIEGEAVVKQSGAQDAIPALLPVGLGGKAGEFNKVNRDTLERIVLKGEDIEKVLQEEAAKLQAILNETGAACWPPDPPSTGPCQVR</sequence>
<keyword evidence="4" id="KW-0564">Palmitate</keyword>
<evidence type="ECO:0000256" key="7">
    <source>
        <dbReference type="SAM" id="SignalP"/>
    </source>
</evidence>
<keyword evidence="5" id="KW-0449">Lipoprotein</keyword>
<keyword evidence="8" id="KW-0762">Sugar transport</keyword>
<dbReference type="EMBL" id="FYEK01000078">
    <property type="protein sequence ID" value="SNB76267.1"/>
    <property type="molecule type" value="Genomic_DNA"/>
</dbReference>
<evidence type="ECO:0000256" key="2">
    <source>
        <dbReference type="ARBA" id="ARBA00022729"/>
    </source>
</evidence>
<keyword evidence="1" id="KW-1003">Cell membrane</keyword>
<dbReference type="PROSITE" id="PS51257">
    <property type="entry name" value="PROKAR_LIPOPROTEIN"/>
    <property type="match status" value="1"/>
</dbReference>
<dbReference type="InterPro" id="IPR050490">
    <property type="entry name" value="Bact_solute-bd_prot1"/>
</dbReference>
<keyword evidence="3" id="KW-0472">Membrane</keyword>
<dbReference type="Pfam" id="PF01547">
    <property type="entry name" value="SBP_bac_1"/>
    <property type="match status" value="1"/>
</dbReference>
<dbReference type="OrthoDB" id="23936at2"/>
<feature type="signal peptide" evidence="7">
    <location>
        <begin position="1"/>
        <end position="23"/>
    </location>
</feature>
<dbReference type="Gene3D" id="3.40.190.10">
    <property type="entry name" value="Periplasmic binding protein-like II"/>
    <property type="match status" value="1"/>
</dbReference>
<dbReference type="Proteomes" id="UP000197025">
    <property type="component" value="Unassembled WGS sequence"/>
</dbReference>
<evidence type="ECO:0000256" key="3">
    <source>
        <dbReference type="ARBA" id="ARBA00023136"/>
    </source>
</evidence>
<dbReference type="RefSeq" id="WP_088572519.1">
    <property type="nucleotide sequence ID" value="NZ_FYEK01000078.1"/>
</dbReference>
<evidence type="ECO:0000313" key="8">
    <source>
        <dbReference type="EMBL" id="SNB76267.1"/>
    </source>
</evidence>
<keyword evidence="8" id="KW-0813">Transport</keyword>
<organism evidence="8 9">
    <name type="scientific">Thermoflexus hugenholtzii JAD2</name>
    <dbReference type="NCBI Taxonomy" id="877466"/>
    <lineage>
        <taxon>Bacteria</taxon>
        <taxon>Bacillati</taxon>
        <taxon>Chloroflexota</taxon>
        <taxon>Thermoflexia</taxon>
        <taxon>Thermoflexales</taxon>
        <taxon>Thermoflexaceae</taxon>
        <taxon>Thermoflexus</taxon>
    </lineage>
</organism>
<gene>
    <name evidence="8" type="ORF">SAMN02746019_00028440</name>
</gene>
<keyword evidence="2 7" id="KW-0732">Signal</keyword>